<gene>
    <name evidence="6" type="ORF">MNBD_DELTA04-1345</name>
</gene>
<dbReference type="AlphaFoldDB" id="A0A3B0VUR0"/>
<dbReference type="Pfam" id="PF00383">
    <property type="entry name" value="dCMP_cyt_deam_1"/>
    <property type="match status" value="1"/>
</dbReference>
<dbReference type="InterPro" id="IPR002125">
    <property type="entry name" value="CMP_dCMP_dom"/>
</dbReference>
<evidence type="ECO:0000256" key="3">
    <source>
        <dbReference type="ARBA" id="ARBA00022801"/>
    </source>
</evidence>
<dbReference type="InterPro" id="IPR016193">
    <property type="entry name" value="Cytidine_deaminase-like"/>
</dbReference>
<dbReference type="GO" id="GO:0008892">
    <property type="term" value="F:guanine deaminase activity"/>
    <property type="evidence" value="ECO:0007669"/>
    <property type="project" value="UniProtKB-EC"/>
</dbReference>
<dbReference type="PANTHER" id="PTHR11079:SF161">
    <property type="entry name" value="CMP_DCMP-TYPE DEAMINASE DOMAIN-CONTAINING PROTEIN"/>
    <property type="match status" value="1"/>
</dbReference>
<feature type="domain" description="CMP/dCMP-type deaminase" evidence="5">
    <location>
        <begin position="5"/>
        <end position="129"/>
    </location>
</feature>
<evidence type="ECO:0000259" key="5">
    <source>
        <dbReference type="PROSITE" id="PS51747"/>
    </source>
</evidence>
<dbReference type="EC" id="3.5.4.3" evidence="6"/>
<dbReference type="GO" id="GO:0008270">
    <property type="term" value="F:zinc ion binding"/>
    <property type="evidence" value="ECO:0007669"/>
    <property type="project" value="InterPro"/>
</dbReference>
<evidence type="ECO:0000256" key="1">
    <source>
        <dbReference type="ARBA" id="ARBA00006576"/>
    </source>
</evidence>
<protein>
    <submittedName>
        <fullName evidence="6">Guanine deaminase</fullName>
        <ecNumber evidence="6">3.5.4.3</ecNumber>
    </submittedName>
</protein>
<keyword evidence="2" id="KW-0479">Metal-binding</keyword>
<keyword evidence="4" id="KW-0862">Zinc</keyword>
<dbReference type="GO" id="GO:0047974">
    <property type="term" value="F:guanosine deaminase activity"/>
    <property type="evidence" value="ECO:0007669"/>
    <property type="project" value="TreeGrafter"/>
</dbReference>
<dbReference type="PROSITE" id="PS00903">
    <property type="entry name" value="CYT_DCMP_DEAMINASES_1"/>
    <property type="match status" value="1"/>
</dbReference>
<reference evidence="6" key="1">
    <citation type="submission" date="2018-06" db="EMBL/GenBank/DDBJ databases">
        <authorList>
            <person name="Zhirakovskaya E."/>
        </authorList>
    </citation>
    <scope>NUCLEOTIDE SEQUENCE</scope>
</reference>
<dbReference type="FunFam" id="3.40.140.10:FF:000011">
    <property type="entry name" value="tRNA-specific adenosine deaminase"/>
    <property type="match status" value="1"/>
</dbReference>
<proteinExistence type="inferred from homology"/>
<dbReference type="InterPro" id="IPR016192">
    <property type="entry name" value="APOBEC/CMP_deaminase_Zn-bd"/>
</dbReference>
<organism evidence="6">
    <name type="scientific">hydrothermal vent metagenome</name>
    <dbReference type="NCBI Taxonomy" id="652676"/>
    <lineage>
        <taxon>unclassified sequences</taxon>
        <taxon>metagenomes</taxon>
        <taxon>ecological metagenomes</taxon>
    </lineage>
</organism>
<dbReference type="Gene3D" id="3.40.140.10">
    <property type="entry name" value="Cytidine Deaminase, domain 2"/>
    <property type="match status" value="1"/>
</dbReference>
<evidence type="ECO:0000256" key="4">
    <source>
        <dbReference type="ARBA" id="ARBA00022833"/>
    </source>
</evidence>
<evidence type="ECO:0000256" key="2">
    <source>
        <dbReference type="ARBA" id="ARBA00022723"/>
    </source>
</evidence>
<dbReference type="EMBL" id="UOEY01000105">
    <property type="protein sequence ID" value="VAW40589.1"/>
    <property type="molecule type" value="Genomic_DNA"/>
</dbReference>
<name>A0A3B0VUR0_9ZZZZ</name>
<dbReference type="SUPFAM" id="SSF53927">
    <property type="entry name" value="Cytidine deaminase-like"/>
    <property type="match status" value="1"/>
</dbReference>
<keyword evidence="3 6" id="KW-0378">Hydrolase</keyword>
<dbReference type="CDD" id="cd01285">
    <property type="entry name" value="nucleoside_deaminase"/>
    <property type="match status" value="1"/>
</dbReference>
<sequence length="160" mass="17598">MTRRTDSSLFMIEAINLADTGMKRGDGGPFGALVVKDGQVVGRGWNRVLVSNDPTAHAEIVAIRDACSRLDNYRLAGCHLYVNCEPCPMCLAAIYWARISSLTFGATQADAAAIGFDDERIYNEISLPVSARSLFTSQCRRDEALRVMRLWPTFAAGQSY</sequence>
<accession>A0A3B0VUR0</accession>
<dbReference type="PROSITE" id="PS51747">
    <property type="entry name" value="CYT_DCMP_DEAMINASES_2"/>
    <property type="match status" value="1"/>
</dbReference>
<dbReference type="PANTHER" id="PTHR11079">
    <property type="entry name" value="CYTOSINE DEAMINASE FAMILY MEMBER"/>
    <property type="match status" value="1"/>
</dbReference>
<comment type="similarity">
    <text evidence="1">Belongs to the cytidine and deoxycytidylate deaminase family.</text>
</comment>
<evidence type="ECO:0000313" key="6">
    <source>
        <dbReference type="EMBL" id="VAW40589.1"/>
    </source>
</evidence>
<dbReference type="GO" id="GO:0006152">
    <property type="term" value="P:purine nucleoside catabolic process"/>
    <property type="evidence" value="ECO:0007669"/>
    <property type="project" value="TreeGrafter"/>
</dbReference>